<organism evidence="1 2">
    <name type="scientific">Escherichia coli</name>
    <dbReference type="NCBI Taxonomy" id="562"/>
    <lineage>
        <taxon>Bacteria</taxon>
        <taxon>Pseudomonadati</taxon>
        <taxon>Pseudomonadota</taxon>
        <taxon>Gammaproteobacteria</taxon>
        <taxon>Enterobacterales</taxon>
        <taxon>Enterobacteriaceae</taxon>
        <taxon>Escherichia</taxon>
    </lineage>
</organism>
<evidence type="ECO:0000313" key="1">
    <source>
        <dbReference type="EMBL" id="KPO16957.1"/>
    </source>
</evidence>
<sequence length="56" mass="5883">MPANLFINRLTDASILVSGSDDAMHKNLEACAWRGQVGVTMATSLILPSNSGHAAK</sequence>
<comment type="caution">
    <text evidence="1">The sequence shown here is derived from an EMBL/GenBank/DDBJ whole genome shotgun (WGS) entry which is preliminary data.</text>
</comment>
<proteinExistence type="predicted"/>
<protein>
    <submittedName>
        <fullName evidence="1">Uncharacterized protein</fullName>
    </submittedName>
</protein>
<dbReference type="PATRIC" id="fig|562.7813.peg.944"/>
<dbReference type="AlphaFoldDB" id="A0A0P7M4W4"/>
<name>A0A0P7M4W4_ECOLX</name>
<reference evidence="1 2" key="1">
    <citation type="journal article" date="2015" name="Front. Microbiol.">
        <title>Genetic determinants of heat resistance in Escherichia coli.</title>
        <authorList>
            <person name="Mercer R.G."/>
            <person name="Zheng J."/>
            <person name="Garcia-Hernandez R."/>
            <person name="Ruan L."/>
            <person name="Ganzle M.G."/>
            <person name="McMullen L.M."/>
        </authorList>
    </citation>
    <scope>NUCLEOTIDE SEQUENCE [LARGE SCALE GENOMIC DNA]</scope>
    <source>
        <strain evidence="1 2">AW1.3</strain>
    </source>
</reference>
<evidence type="ECO:0000313" key="2">
    <source>
        <dbReference type="Proteomes" id="UP000050556"/>
    </source>
</evidence>
<dbReference type="Proteomes" id="UP000050556">
    <property type="component" value="Unassembled WGS sequence"/>
</dbReference>
<dbReference type="EMBL" id="LDYI01000037">
    <property type="protein sequence ID" value="KPO16957.1"/>
    <property type="molecule type" value="Genomic_DNA"/>
</dbReference>
<accession>A0A0P7M4W4</accession>
<gene>
    <name evidence="1" type="ORF">ACU57_04010</name>
</gene>